<evidence type="ECO:0000313" key="2">
    <source>
        <dbReference type="Proteomes" id="UP000499080"/>
    </source>
</evidence>
<comment type="caution">
    <text evidence="1">The sequence shown here is derived from an EMBL/GenBank/DDBJ whole genome shotgun (WGS) entry which is preliminary data.</text>
</comment>
<protein>
    <submittedName>
        <fullName evidence="1">Uncharacterized protein</fullName>
    </submittedName>
</protein>
<reference evidence="1 2" key="1">
    <citation type="journal article" date="2019" name="Sci. Rep.">
        <title>Orb-weaving spider Araneus ventricosus genome elucidates the spidroin gene catalogue.</title>
        <authorList>
            <person name="Kono N."/>
            <person name="Nakamura H."/>
            <person name="Ohtoshi R."/>
            <person name="Moran D.A.P."/>
            <person name="Shinohara A."/>
            <person name="Yoshida Y."/>
            <person name="Fujiwara M."/>
            <person name="Mori M."/>
            <person name="Tomita M."/>
            <person name="Arakawa K."/>
        </authorList>
    </citation>
    <scope>NUCLEOTIDE SEQUENCE [LARGE SCALE GENOMIC DNA]</scope>
</reference>
<dbReference type="Proteomes" id="UP000499080">
    <property type="component" value="Unassembled WGS sequence"/>
</dbReference>
<dbReference type="OrthoDB" id="10066376at2759"/>
<sequence>MSLVSASGFYDWKHMYEQISEHEKSPNHMKAYELWVESNKRIRLGRNENSENQEGKKRRVGLWREVFKRLIYVVEFLVFQKKNRKEKCTIWHKQWKLFKATCIYWKILRR</sequence>
<accession>A0A4Y2AN56</accession>
<proteinExistence type="predicted"/>
<organism evidence="1 2">
    <name type="scientific">Araneus ventricosus</name>
    <name type="common">Orbweaver spider</name>
    <name type="synonym">Epeira ventricosa</name>
    <dbReference type="NCBI Taxonomy" id="182803"/>
    <lineage>
        <taxon>Eukaryota</taxon>
        <taxon>Metazoa</taxon>
        <taxon>Ecdysozoa</taxon>
        <taxon>Arthropoda</taxon>
        <taxon>Chelicerata</taxon>
        <taxon>Arachnida</taxon>
        <taxon>Araneae</taxon>
        <taxon>Araneomorphae</taxon>
        <taxon>Entelegynae</taxon>
        <taxon>Araneoidea</taxon>
        <taxon>Araneidae</taxon>
        <taxon>Araneus</taxon>
    </lineage>
</organism>
<evidence type="ECO:0000313" key="1">
    <source>
        <dbReference type="EMBL" id="GBL81243.1"/>
    </source>
</evidence>
<name>A0A4Y2AN56_ARAVE</name>
<gene>
    <name evidence="1" type="ORF">AVEN_143572_1</name>
</gene>
<dbReference type="EMBL" id="BGPR01000025">
    <property type="protein sequence ID" value="GBL81243.1"/>
    <property type="molecule type" value="Genomic_DNA"/>
</dbReference>
<keyword evidence="2" id="KW-1185">Reference proteome</keyword>
<dbReference type="AlphaFoldDB" id="A0A4Y2AN56"/>